<dbReference type="Pfam" id="PF18962">
    <property type="entry name" value="Por_Secre_tail"/>
    <property type="match status" value="1"/>
</dbReference>
<evidence type="ECO:0000259" key="3">
    <source>
        <dbReference type="Pfam" id="PF07675"/>
    </source>
</evidence>
<dbReference type="EMBL" id="JAZHYP010000007">
    <property type="protein sequence ID" value="MEN3324637.1"/>
    <property type="molecule type" value="Genomic_DNA"/>
</dbReference>
<feature type="chain" id="PRO_5046160170" evidence="2">
    <location>
        <begin position="20"/>
        <end position="275"/>
    </location>
</feature>
<proteinExistence type="predicted"/>
<feature type="domain" description="Cleaved adhesin" evidence="3">
    <location>
        <begin position="32"/>
        <end position="186"/>
    </location>
</feature>
<feature type="domain" description="Secretion system C-terminal sorting" evidence="4">
    <location>
        <begin position="205"/>
        <end position="273"/>
    </location>
</feature>
<accession>A0ABV0AC27</accession>
<comment type="caution">
    <text evidence="5">The sequence shown here is derived from an EMBL/GenBank/DDBJ whole genome shotgun (WGS) entry which is preliminary data.</text>
</comment>
<evidence type="ECO:0000256" key="2">
    <source>
        <dbReference type="SAM" id="SignalP"/>
    </source>
</evidence>
<dbReference type="Gene3D" id="2.60.120.200">
    <property type="match status" value="1"/>
</dbReference>
<evidence type="ECO:0000256" key="1">
    <source>
        <dbReference type="ARBA" id="ARBA00022729"/>
    </source>
</evidence>
<gene>
    <name evidence="5" type="ORF">VP395_12925</name>
</gene>
<reference evidence="5 6" key="1">
    <citation type="submission" date="2024-01" db="EMBL/GenBank/DDBJ databases">
        <title>Mariniflexile litorale sp. nov., isolated from the shallow sediments of the Sea of Japan.</title>
        <authorList>
            <person name="Romanenko L."/>
            <person name="Bystritskaya E."/>
            <person name="Isaeva M."/>
        </authorList>
    </citation>
    <scope>NUCLEOTIDE SEQUENCE [LARGE SCALE GENOMIC DNA]</scope>
    <source>
        <strain evidence="5 6">KCTC 32427</strain>
    </source>
</reference>
<dbReference type="InterPro" id="IPR026444">
    <property type="entry name" value="Secre_tail"/>
</dbReference>
<evidence type="ECO:0000259" key="4">
    <source>
        <dbReference type="Pfam" id="PF18962"/>
    </source>
</evidence>
<keyword evidence="6" id="KW-1185">Reference proteome</keyword>
<organism evidence="5 6">
    <name type="scientific">Mariniflexile soesokkakense</name>
    <dbReference type="NCBI Taxonomy" id="1343160"/>
    <lineage>
        <taxon>Bacteria</taxon>
        <taxon>Pseudomonadati</taxon>
        <taxon>Bacteroidota</taxon>
        <taxon>Flavobacteriia</taxon>
        <taxon>Flavobacteriales</taxon>
        <taxon>Flavobacteriaceae</taxon>
        <taxon>Mariniflexile</taxon>
    </lineage>
</organism>
<feature type="signal peptide" evidence="2">
    <location>
        <begin position="1"/>
        <end position="19"/>
    </location>
</feature>
<dbReference type="Proteomes" id="UP001416393">
    <property type="component" value="Unassembled WGS sequence"/>
</dbReference>
<dbReference type="Pfam" id="PF07675">
    <property type="entry name" value="Cleaved_Adhesin"/>
    <property type="match status" value="1"/>
</dbReference>
<dbReference type="InterPro" id="IPR011628">
    <property type="entry name" value="Cleaved_adhesin"/>
</dbReference>
<sequence>MKNFTLLFIFILTIHSFNAQTIAWSSDSEDLTGWGSLDNDGDTFDWGVYGSGAESFGFNTGALFFSESWSSDPAPNGTPLSPDNYLFTPTFIMPATATSITYKMKVAALDAGFFAEKFAVYVYDDNDLTTPETLIHEETLTAGGAGSAKDITATIPVSFADKTLGIIIRHFDCTDQNQLLIDDFEVSYSTSLSTEDNELKIASVSPNPFKDIVTIETNTSIDGISVINQLGQQVLKLNKSNIFNNKVDLSSLTKGFYFMNVKAENKTQSIKIIKE</sequence>
<keyword evidence="1 2" id="KW-0732">Signal</keyword>
<name>A0ABV0AC27_9FLAO</name>
<evidence type="ECO:0000313" key="5">
    <source>
        <dbReference type="EMBL" id="MEN3324637.1"/>
    </source>
</evidence>
<protein>
    <submittedName>
        <fullName evidence="5">T9SS type A sorting domain-containing protein</fullName>
    </submittedName>
</protein>
<dbReference type="NCBIfam" id="TIGR04183">
    <property type="entry name" value="Por_Secre_tail"/>
    <property type="match status" value="1"/>
</dbReference>
<dbReference type="RefSeq" id="WP_346242438.1">
    <property type="nucleotide sequence ID" value="NZ_JAZHYP010000007.1"/>
</dbReference>
<evidence type="ECO:0000313" key="6">
    <source>
        <dbReference type="Proteomes" id="UP001416393"/>
    </source>
</evidence>